<dbReference type="InterPro" id="IPR038731">
    <property type="entry name" value="RgtA/B/C-like"/>
</dbReference>
<dbReference type="GO" id="GO:0016763">
    <property type="term" value="F:pentosyltransferase activity"/>
    <property type="evidence" value="ECO:0007669"/>
    <property type="project" value="TreeGrafter"/>
</dbReference>
<comment type="caution">
    <text evidence="10">The sequence shown here is derived from an EMBL/GenBank/DDBJ whole genome shotgun (WGS) entry which is preliminary data.</text>
</comment>
<accession>A0A1F5CCA5</accession>
<evidence type="ECO:0000256" key="4">
    <source>
        <dbReference type="ARBA" id="ARBA00022679"/>
    </source>
</evidence>
<feature type="transmembrane region" description="Helical" evidence="8">
    <location>
        <begin position="418"/>
        <end position="438"/>
    </location>
</feature>
<evidence type="ECO:0000259" key="9">
    <source>
        <dbReference type="Pfam" id="PF13231"/>
    </source>
</evidence>
<gene>
    <name evidence="10" type="ORF">A3I30_00830</name>
</gene>
<dbReference type="PANTHER" id="PTHR33908:SF11">
    <property type="entry name" value="MEMBRANE PROTEIN"/>
    <property type="match status" value="1"/>
</dbReference>
<feature type="domain" description="Glycosyltransferase RgtA/B/C/D-like" evidence="9">
    <location>
        <begin position="103"/>
        <end position="245"/>
    </location>
</feature>
<organism evidence="10 11">
    <name type="scientific">Candidatus Azambacteria bacterium RIFCSPLOWO2_02_FULL_44_14</name>
    <dbReference type="NCBI Taxonomy" id="1797306"/>
    <lineage>
        <taxon>Bacteria</taxon>
        <taxon>Candidatus Azamiibacteriota</taxon>
    </lineage>
</organism>
<evidence type="ECO:0000256" key="1">
    <source>
        <dbReference type="ARBA" id="ARBA00004651"/>
    </source>
</evidence>
<comment type="subcellular location">
    <subcellularLocation>
        <location evidence="1">Cell membrane</location>
        <topology evidence="1">Multi-pass membrane protein</topology>
    </subcellularLocation>
</comment>
<feature type="transmembrane region" description="Helical" evidence="8">
    <location>
        <begin position="230"/>
        <end position="253"/>
    </location>
</feature>
<feature type="transmembrane region" description="Helical" evidence="8">
    <location>
        <begin position="197"/>
        <end position="224"/>
    </location>
</feature>
<keyword evidence="4" id="KW-0808">Transferase</keyword>
<evidence type="ECO:0000256" key="8">
    <source>
        <dbReference type="SAM" id="Phobius"/>
    </source>
</evidence>
<feature type="transmembrane region" description="Helical" evidence="8">
    <location>
        <begin position="384"/>
        <end position="406"/>
    </location>
</feature>
<feature type="transmembrane region" description="Helical" evidence="8">
    <location>
        <begin position="169"/>
        <end position="185"/>
    </location>
</feature>
<dbReference type="GO" id="GO:0005886">
    <property type="term" value="C:plasma membrane"/>
    <property type="evidence" value="ECO:0007669"/>
    <property type="project" value="UniProtKB-SubCell"/>
</dbReference>
<keyword evidence="5 8" id="KW-0812">Transmembrane</keyword>
<sequence length="469" mass="53665">MFIPKLSSFARSCGARKISVFWRWWLLAAIVYLSISILIAWHYGFQFFISHQDDSATQVLMAKNLISYGTFSLDGDPSSIVKTPIPPLNPTNFLTPGYSFWLVFIYIIFKSFTPAIFIGALIFAFSVPLTYFIAKEVVDNEKIAFWSSILFMLEPLSIYHSGILQTEQLFVPIFLAGIYLFIRYLRANNKKFLYCSLFVFSASVLVRPIIFYFLPVLILIIAIHESGMSWKNSIICTLASLLLAYSVVGLWLVRNKIVLNTWQISSNQGAVLYAHHYVLLSRYLNIPEQGDVISLNPDPLSVEYNNALKKVAIGEISKYKSDYLKMYSAYLPLFFVSNGYNKLISRFVGIADFDTKFRNDLVINFLRGDVLGAFKLLLKTPTPVFGFLIGLAIWIIISLFALVGFWNLIFTSKGTRRLIIVILGFLLIYFAAVSTPFIVARYRLPINSFIFIFAMIGFYFLKDKLRQWI</sequence>
<reference evidence="10 11" key="1">
    <citation type="journal article" date="2016" name="Nat. Commun.">
        <title>Thousands of microbial genomes shed light on interconnected biogeochemical processes in an aquifer system.</title>
        <authorList>
            <person name="Anantharaman K."/>
            <person name="Brown C.T."/>
            <person name="Hug L.A."/>
            <person name="Sharon I."/>
            <person name="Castelle C.J."/>
            <person name="Probst A.J."/>
            <person name="Thomas B.C."/>
            <person name="Singh A."/>
            <person name="Wilkins M.J."/>
            <person name="Karaoz U."/>
            <person name="Brodie E.L."/>
            <person name="Williams K.H."/>
            <person name="Hubbard S.S."/>
            <person name="Banfield J.F."/>
        </authorList>
    </citation>
    <scope>NUCLEOTIDE SEQUENCE [LARGE SCALE GENOMIC DNA]</scope>
</reference>
<feature type="transmembrane region" description="Helical" evidence="8">
    <location>
        <begin position="21"/>
        <end position="43"/>
    </location>
</feature>
<feature type="transmembrane region" description="Helical" evidence="8">
    <location>
        <begin position="444"/>
        <end position="461"/>
    </location>
</feature>
<dbReference type="PANTHER" id="PTHR33908">
    <property type="entry name" value="MANNOSYLTRANSFERASE YKCB-RELATED"/>
    <property type="match status" value="1"/>
</dbReference>
<evidence type="ECO:0000313" key="11">
    <source>
        <dbReference type="Proteomes" id="UP000177197"/>
    </source>
</evidence>
<feature type="transmembrane region" description="Helical" evidence="8">
    <location>
        <begin position="98"/>
        <end position="131"/>
    </location>
</feature>
<evidence type="ECO:0000256" key="3">
    <source>
        <dbReference type="ARBA" id="ARBA00022676"/>
    </source>
</evidence>
<keyword evidence="6 8" id="KW-1133">Transmembrane helix</keyword>
<evidence type="ECO:0000313" key="10">
    <source>
        <dbReference type="EMBL" id="OGD40496.1"/>
    </source>
</evidence>
<dbReference type="EMBL" id="MEYV01000007">
    <property type="protein sequence ID" value="OGD40496.1"/>
    <property type="molecule type" value="Genomic_DNA"/>
</dbReference>
<evidence type="ECO:0000256" key="5">
    <source>
        <dbReference type="ARBA" id="ARBA00022692"/>
    </source>
</evidence>
<keyword evidence="2" id="KW-1003">Cell membrane</keyword>
<dbReference type="Proteomes" id="UP000177197">
    <property type="component" value="Unassembled WGS sequence"/>
</dbReference>
<evidence type="ECO:0000256" key="7">
    <source>
        <dbReference type="ARBA" id="ARBA00023136"/>
    </source>
</evidence>
<dbReference type="AlphaFoldDB" id="A0A1F5CCA5"/>
<keyword evidence="7 8" id="KW-0472">Membrane</keyword>
<dbReference type="Pfam" id="PF13231">
    <property type="entry name" value="PMT_2"/>
    <property type="match status" value="1"/>
</dbReference>
<protein>
    <recommendedName>
        <fullName evidence="9">Glycosyltransferase RgtA/B/C/D-like domain-containing protein</fullName>
    </recommendedName>
</protein>
<evidence type="ECO:0000256" key="2">
    <source>
        <dbReference type="ARBA" id="ARBA00022475"/>
    </source>
</evidence>
<dbReference type="InterPro" id="IPR050297">
    <property type="entry name" value="LipidA_mod_glycosyltrf_83"/>
</dbReference>
<name>A0A1F5CCA5_9BACT</name>
<keyword evidence="3" id="KW-0328">Glycosyltransferase</keyword>
<feature type="transmembrane region" description="Helical" evidence="8">
    <location>
        <begin position="143"/>
        <end position="163"/>
    </location>
</feature>
<proteinExistence type="predicted"/>
<evidence type="ECO:0000256" key="6">
    <source>
        <dbReference type="ARBA" id="ARBA00022989"/>
    </source>
</evidence>
<dbReference type="GO" id="GO:0009103">
    <property type="term" value="P:lipopolysaccharide biosynthetic process"/>
    <property type="evidence" value="ECO:0007669"/>
    <property type="project" value="UniProtKB-ARBA"/>
</dbReference>